<evidence type="ECO:0000313" key="8">
    <source>
        <dbReference type="EMBL" id="CAG8950657.1"/>
    </source>
</evidence>
<feature type="domain" description="DSBA-like thioredoxin" evidence="7">
    <location>
        <begin position="5"/>
        <end position="211"/>
    </location>
</feature>
<dbReference type="GO" id="GO:0006749">
    <property type="term" value="P:glutathione metabolic process"/>
    <property type="evidence" value="ECO:0007669"/>
    <property type="project" value="TreeGrafter"/>
</dbReference>
<keyword evidence="9" id="KW-1185">Reference proteome</keyword>
<dbReference type="Pfam" id="PF01323">
    <property type="entry name" value="DSBA"/>
    <property type="match status" value="1"/>
</dbReference>
<evidence type="ECO:0000313" key="9">
    <source>
        <dbReference type="Proteomes" id="UP000696280"/>
    </source>
</evidence>
<dbReference type="EMBL" id="CAJVRL010000038">
    <property type="protein sequence ID" value="CAG8950657.1"/>
    <property type="molecule type" value="Genomic_DNA"/>
</dbReference>
<dbReference type="PANTHER" id="PTHR42943">
    <property type="entry name" value="GLUTATHIONE S-TRANSFERASE KAPPA"/>
    <property type="match status" value="1"/>
</dbReference>
<dbReference type="InterPro" id="IPR001853">
    <property type="entry name" value="DSBA-like_thioredoxin_dom"/>
</dbReference>
<evidence type="ECO:0000256" key="3">
    <source>
        <dbReference type="ARBA" id="ARBA00022679"/>
    </source>
</evidence>
<dbReference type="InterPro" id="IPR051924">
    <property type="entry name" value="GST_Kappa/NadH"/>
</dbReference>
<dbReference type="GO" id="GO:0004602">
    <property type="term" value="F:glutathione peroxidase activity"/>
    <property type="evidence" value="ECO:0007669"/>
    <property type="project" value="TreeGrafter"/>
</dbReference>
<dbReference type="AlphaFoldDB" id="A0A9N9KRD5"/>
<dbReference type="GO" id="GO:0005777">
    <property type="term" value="C:peroxisome"/>
    <property type="evidence" value="ECO:0007669"/>
    <property type="project" value="TreeGrafter"/>
</dbReference>
<dbReference type="SUPFAM" id="SSF52833">
    <property type="entry name" value="Thioredoxin-like"/>
    <property type="match status" value="1"/>
</dbReference>
<dbReference type="Gene3D" id="3.40.30.10">
    <property type="entry name" value="Glutaredoxin"/>
    <property type="match status" value="1"/>
</dbReference>
<dbReference type="PANTHER" id="PTHR42943:SF13">
    <property type="entry name" value="GLUTATHIONE S-TRANSFERASE KAPPA-RELATED"/>
    <property type="match status" value="1"/>
</dbReference>
<proteinExistence type="inferred from homology"/>
<accession>A0A9N9KRD5</accession>
<dbReference type="InterPro" id="IPR036249">
    <property type="entry name" value="Thioredoxin-like_sf"/>
</dbReference>
<dbReference type="GO" id="GO:0004364">
    <property type="term" value="F:glutathione transferase activity"/>
    <property type="evidence" value="ECO:0007669"/>
    <property type="project" value="UniProtKB-EC"/>
</dbReference>
<dbReference type="GO" id="GO:0005739">
    <property type="term" value="C:mitochondrion"/>
    <property type="evidence" value="ECO:0007669"/>
    <property type="project" value="TreeGrafter"/>
</dbReference>
<comment type="similarity">
    <text evidence="1">Belongs to the GST superfamily. Kappa family.</text>
</comment>
<name>A0A9N9KRD5_9HELO</name>
<comment type="catalytic activity">
    <reaction evidence="4">
        <text>RX + glutathione = an S-substituted glutathione + a halide anion + H(+)</text>
        <dbReference type="Rhea" id="RHEA:16437"/>
        <dbReference type="ChEBI" id="CHEBI:15378"/>
        <dbReference type="ChEBI" id="CHEBI:16042"/>
        <dbReference type="ChEBI" id="CHEBI:17792"/>
        <dbReference type="ChEBI" id="CHEBI:57925"/>
        <dbReference type="ChEBI" id="CHEBI:90779"/>
        <dbReference type="EC" id="2.5.1.18"/>
    </reaction>
</comment>
<evidence type="ECO:0000256" key="6">
    <source>
        <dbReference type="ARBA" id="ARBA00083519"/>
    </source>
</evidence>
<dbReference type="EC" id="2.5.1.18" evidence="2"/>
<comment type="caution">
    <text evidence="8">The sequence shown here is derived from an EMBL/GenBank/DDBJ whole genome shotgun (WGS) entry which is preliminary data.</text>
</comment>
<evidence type="ECO:0000256" key="1">
    <source>
        <dbReference type="ARBA" id="ARBA00006494"/>
    </source>
</evidence>
<evidence type="ECO:0000256" key="5">
    <source>
        <dbReference type="ARBA" id="ARBA00073833"/>
    </source>
</evidence>
<evidence type="ECO:0000256" key="2">
    <source>
        <dbReference type="ARBA" id="ARBA00012452"/>
    </source>
</evidence>
<dbReference type="Proteomes" id="UP000696280">
    <property type="component" value="Unassembled WGS sequence"/>
</dbReference>
<dbReference type="OrthoDB" id="4664297at2759"/>
<gene>
    <name evidence="8" type="ORF">HYFRA_00002867</name>
</gene>
<keyword evidence="3" id="KW-0808">Transferase</keyword>
<reference evidence="8" key="1">
    <citation type="submission" date="2021-07" db="EMBL/GenBank/DDBJ databases">
        <authorList>
            <person name="Durling M."/>
        </authorList>
    </citation>
    <scope>NUCLEOTIDE SEQUENCE</scope>
</reference>
<organism evidence="8 9">
    <name type="scientific">Hymenoscyphus fraxineus</name>
    <dbReference type="NCBI Taxonomy" id="746836"/>
    <lineage>
        <taxon>Eukaryota</taxon>
        <taxon>Fungi</taxon>
        <taxon>Dikarya</taxon>
        <taxon>Ascomycota</taxon>
        <taxon>Pezizomycotina</taxon>
        <taxon>Leotiomycetes</taxon>
        <taxon>Helotiales</taxon>
        <taxon>Helotiaceae</taxon>
        <taxon>Hymenoscyphus</taxon>
    </lineage>
</organism>
<dbReference type="FunFam" id="3.40.30.10:FF:000096">
    <property type="entry name" value="Glutathione S-transferase kappa"/>
    <property type="match status" value="1"/>
</dbReference>
<sequence>MGGHIDCYIDIASFYGYLAFVYLRKQRESLAAHNVNVEFHPIFLGGINVGSGNQPPWTLPAKAKYGKFDMIRSRSYHGGLNIEPPSFFPPLTLLPQRALTFIKSAYPSEVFEKTFLLLFQKLWTPPNQIDVTKPDLLKGVLLESKLYSNEQVEEIMGKAVDKFWKDLLLENTGKVLKLGAFGAPWMWVRNDKGEEEPFFGSDRFHFMWEYLGLPWQDIEILPPKDDTKSKL</sequence>
<evidence type="ECO:0000256" key="4">
    <source>
        <dbReference type="ARBA" id="ARBA00047960"/>
    </source>
</evidence>
<protein>
    <recommendedName>
        <fullName evidence="5">Glutathione S-transferase kappa 1</fullName>
        <ecNumber evidence="2">2.5.1.18</ecNumber>
    </recommendedName>
    <alternativeName>
        <fullName evidence="6">GST class-kappa</fullName>
    </alternativeName>
</protein>
<evidence type="ECO:0000259" key="7">
    <source>
        <dbReference type="Pfam" id="PF01323"/>
    </source>
</evidence>